<feature type="compositionally biased region" description="Basic and acidic residues" evidence="1">
    <location>
        <begin position="89"/>
        <end position="106"/>
    </location>
</feature>
<accession>A0A1Q9CZI2</accession>
<feature type="compositionally biased region" description="Polar residues" evidence="1">
    <location>
        <begin position="111"/>
        <end position="130"/>
    </location>
</feature>
<organism evidence="2 3">
    <name type="scientific">Symbiodinium microadriaticum</name>
    <name type="common">Dinoflagellate</name>
    <name type="synonym">Zooxanthella microadriatica</name>
    <dbReference type="NCBI Taxonomy" id="2951"/>
    <lineage>
        <taxon>Eukaryota</taxon>
        <taxon>Sar</taxon>
        <taxon>Alveolata</taxon>
        <taxon>Dinophyceae</taxon>
        <taxon>Suessiales</taxon>
        <taxon>Symbiodiniaceae</taxon>
        <taxon>Symbiodinium</taxon>
    </lineage>
</organism>
<gene>
    <name evidence="2" type="ORF">AK812_SmicGene30375</name>
</gene>
<protein>
    <submittedName>
        <fullName evidence="2">Uncharacterized protein</fullName>
    </submittedName>
</protein>
<keyword evidence="3" id="KW-1185">Reference proteome</keyword>
<feature type="region of interest" description="Disordered" evidence="1">
    <location>
        <begin position="41"/>
        <end position="130"/>
    </location>
</feature>
<name>A0A1Q9CZI2_SYMMI</name>
<dbReference type="AlphaFoldDB" id="A0A1Q9CZI2"/>
<evidence type="ECO:0000256" key="1">
    <source>
        <dbReference type="SAM" id="MobiDB-lite"/>
    </source>
</evidence>
<sequence length="243" mass="25536">MGPALVRVAVPSRLELLLGGDLCDAGEAPDLHEARAAANARWGKESELSGLGTPVPTNLKAEHDKPTAAPARKSGDGDLPRQSLSDPANKSESRQRRHGPDSKRGAGDGSLQGNRQHTPPETITSSQRQSVKYIKSSAGGVSLPAPGTSWLVVVICLCWVGHPKRGHGSLEQRGGQRLVLRSAEVATQLADPGPKGCGLMRVRRPSCSVLFVEVFVCALGRAKNEKALDSPSLRGGGVGAWVK</sequence>
<proteinExistence type="predicted"/>
<dbReference type="EMBL" id="LSRX01000820">
    <property type="protein sequence ID" value="OLP88321.1"/>
    <property type="molecule type" value="Genomic_DNA"/>
</dbReference>
<evidence type="ECO:0000313" key="3">
    <source>
        <dbReference type="Proteomes" id="UP000186817"/>
    </source>
</evidence>
<reference evidence="2 3" key="1">
    <citation type="submission" date="2016-02" db="EMBL/GenBank/DDBJ databases">
        <title>Genome analysis of coral dinoflagellate symbionts highlights evolutionary adaptations to a symbiotic lifestyle.</title>
        <authorList>
            <person name="Aranda M."/>
            <person name="Li Y."/>
            <person name="Liew Y.J."/>
            <person name="Baumgarten S."/>
            <person name="Simakov O."/>
            <person name="Wilson M."/>
            <person name="Piel J."/>
            <person name="Ashoor H."/>
            <person name="Bougouffa S."/>
            <person name="Bajic V.B."/>
            <person name="Ryu T."/>
            <person name="Ravasi T."/>
            <person name="Bayer T."/>
            <person name="Micklem G."/>
            <person name="Kim H."/>
            <person name="Bhak J."/>
            <person name="Lajeunesse T.C."/>
            <person name="Voolstra C.R."/>
        </authorList>
    </citation>
    <scope>NUCLEOTIDE SEQUENCE [LARGE SCALE GENOMIC DNA]</scope>
    <source>
        <strain evidence="2 3">CCMP2467</strain>
    </source>
</reference>
<dbReference type="Proteomes" id="UP000186817">
    <property type="component" value="Unassembled WGS sequence"/>
</dbReference>
<evidence type="ECO:0000313" key="2">
    <source>
        <dbReference type="EMBL" id="OLP88321.1"/>
    </source>
</evidence>
<comment type="caution">
    <text evidence="2">The sequence shown here is derived from an EMBL/GenBank/DDBJ whole genome shotgun (WGS) entry which is preliminary data.</text>
</comment>